<keyword evidence="2" id="KW-0732">Signal</keyword>
<feature type="chain" id="PRO_5018786458" description="VPLPA-CTERM sorting domain-containing protein" evidence="2">
    <location>
        <begin position="28"/>
        <end position="195"/>
    </location>
</feature>
<organism evidence="3 4">
    <name type="scientific">Hwanghaeella grinnelliae</name>
    <dbReference type="NCBI Taxonomy" id="2500179"/>
    <lineage>
        <taxon>Bacteria</taxon>
        <taxon>Pseudomonadati</taxon>
        <taxon>Pseudomonadota</taxon>
        <taxon>Alphaproteobacteria</taxon>
        <taxon>Rhodospirillales</taxon>
        <taxon>Rhodospirillaceae</taxon>
        <taxon>Hwanghaeella</taxon>
    </lineage>
</organism>
<evidence type="ECO:0000256" key="2">
    <source>
        <dbReference type="SAM" id="SignalP"/>
    </source>
</evidence>
<comment type="caution">
    <text evidence="3">The sequence shown here is derived from an EMBL/GenBank/DDBJ whole genome shotgun (WGS) entry which is preliminary data.</text>
</comment>
<keyword evidence="4" id="KW-1185">Reference proteome</keyword>
<evidence type="ECO:0000313" key="3">
    <source>
        <dbReference type="EMBL" id="RVU34097.1"/>
    </source>
</evidence>
<keyword evidence="1" id="KW-1133">Transmembrane helix</keyword>
<gene>
    <name evidence="3" type="ORF">EOI86_23565</name>
</gene>
<proteinExistence type="predicted"/>
<protein>
    <recommendedName>
        <fullName evidence="5">VPLPA-CTERM sorting domain-containing protein</fullName>
    </recommendedName>
</protein>
<name>A0A3S2Z563_9PROT</name>
<dbReference type="Proteomes" id="UP000287447">
    <property type="component" value="Unassembled WGS sequence"/>
</dbReference>
<feature type="transmembrane region" description="Helical" evidence="1">
    <location>
        <begin position="171"/>
        <end position="189"/>
    </location>
</feature>
<reference evidence="4" key="1">
    <citation type="submission" date="2019-01" db="EMBL/GenBank/DDBJ databases">
        <title>Gri0909 isolated from a small marine red alga.</title>
        <authorList>
            <person name="Kim J."/>
            <person name="Jeong S.E."/>
            <person name="Jeon C.O."/>
        </authorList>
    </citation>
    <scope>NUCLEOTIDE SEQUENCE [LARGE SCALE GENOMIC DNA]</scope>
    <source>
        <strain evidence="4">Gri0909</strain>
    </source>
</reference>
<sequence length="195" mass="20424">MFRFLKNGLAVAAVALISLGALHDADAAVVNMDPGDSNIIVNDVFYRTQTEEKQANESFSDDYHFFLPDLNGVNGLTSVSYSYDVSFPIPVGAAAGLGIRNLTFTLTDLTNSETLSVVNLTDSNGFVMAGFESGFNFTGTWGASIDLLLTVTGQALSNGGSYNASLAAVPVPPALMLFVGALAGIGFLGRRRLGA</sequence>
<evidence type="ECO:0008006" key="5">
    <source>
        <dbReference type="Google" id="ProtNLM"/>
    </source>
</evidence>
<keyword evidence="1" id="KW-0812">Transmembrane</keyword>
<dbReference type="RefSeq" id="WP_127768127.1">
    <property type="nucleotide sequence ID" value="NZ_SADE01000004.1"/>
</dbReference>
<dbReference type="AlphaFoldDB" id="A0A3S2Z563"/>
<keyword evidence="1" id="KW-0472">Membrane</keyword>
<dbReference type="EMBL" id="SADE01000004">
    <property type="protein sequence ID" value="RVU34097.1"/>
    <property type="molecule type" value="Genomic_DNA"/>
</dbReference>
<accession>A0A3S2Z563</accession>
<feature type="signal peptide" evidence="2">
    <location>
        <begin position="1"/>
        <end position="27"/>
    </location>
</feature>
<evidence type="ECO:0000256" key="1">
    <source>
        <dbReference type="SAM" id="Phobius"/>
    </source>
</evidence>
<evidence type="ECO:0000313" key="4">
    <source>
        <dbReference type="Proteomes" id="UP000287447"/>
    </source>
</evidence>